<evidence type="ECO:0000256" key="3">
    <source>
        <dbReference type="ARBA" id="ARBA00022490"/>
    </source>
</evidence>
<feature type="compositionally biased region" description="Low complexity" evidence="6">
    <location>
        <begin position="858"/>
        <end position="876"/>
    </location>
</feature>
<dbReference type="SUPFAM" id="SSF50978">
    <property type="entry name" value="WD40 repeat-like"/>
    <property type="match status" value="1"/>
</dbReference>
<comment type="subcellular location">
    <subcellularLocation>
        <location evidence="1">Cytoplasm</location>
        <location evidence="1">P-body</location>
    </subcellularLocation>
</comment>
<dbReference type="FunFam" id="2.130.10.10:FF:000817">
    <property type="entry name" value="WGS project CABT00000000 data, contig 2.15"/>
    <property type="match status" value="1"/>
</dbReference>
<dbReference type="Proteomes" id="UP000306584">
    <property type="component" value="Unassembled WGS sequence"/>
</dbReference>
<protein>
    <recommendedName>
        <fullName evidence="7">EDC4-like protein pdc1 beta-propeller domain-containing protein</fullName>
    </recommendedName>
</protein>
<dbReference type="Pfam" id="PF24106">
    <property type="entry name" value="Beta-prop_EDC4L"/>
    <property type="match status" value="1"/>
</dbReference>
<feature type="compositionally biased region" description="Polar residues" evidence="6">
    <location>
        <begin position="15"/>
        <end position="30"/>
    </location>
</feature>
<keyword evidence="4" id="KW-0853">WD repeat</keyword>
<feature type="compositionally biased region" description="Low complexity" evidence="6">
    <location>
        <begin position="148"/>
        <end position="161"/>
    </location>
</feature>
<evidence type="ECO:0000256" key="4">
    <source>
        <dbReference type="ARBA" id="ARBA00022574"/>
    </source>
</evidence>
<feature type="compositionally biased region" description="Polar residues" evidence="6">
    <location>
        <begin position="136"/>
        <end position="146"/>
    </location>
</feature>
<feature type="compositionally biased region" description="Low complexity" evidence="6">
    <location>
        <begin position="882"/>
        <end position="892"/>
    </location>
</feature>
<feature type="region of interest" description="Disordered" evidence="6">
    <location>
        <begin position="201"/>
        <end position="367"/>
    </location>
</feature>
<evidence type="ECO:0000256" key="6">
    <source>
        <dbReference type="SAM" id="MobiDB-lite"/>
    </source>
</evidence>
<feature type="compositionally biased region" description="Acidic residues" evidence="6">
    <location>
        <begin position="353"/>
        <end position="364"/>
    </location>
</feature>
<dbReference type="EMBL" id="QZBD01000056">
    <property type="protein sequence ID" value="THY32761.1"/>
    <property type="molecule type" value="Genomic_DNA"/>
</dbReference>
<keyword evidence="5" id="KW-0677">Repeat</keyword>
<keyword evidence="3" id="KW-0963">Cytoplasm</keyword>
<dbReference type="GO" id="GO:0000932">
    <property type="term" value="C:P-body"/>
    <property type="evidence" value="ECO:0007669"/>
    <property type="project" value="UniProtKB-SubCell"/>
</dbReference>
<proteinExistence type="inferred from homology"/>
<feature type="domain" description="EDC4-like protein pdc1 beta-propeller" evidence="7">
    <location>
        <begin position="401"/>
        <end position="740"/>
    </location>
</feature>
<dbReference type="InterPro" id="IPR055393">
    <property type="entry name" value="Beta-prop_EDC4L"/>
</dbReference>
<dbReference type="PANTHER" id="PTHR15598">
    <property type="entry name" value="ENHANCER OF MRNA-DECAPPING PROTEIN 4"/>
    <property type="match status" value="1"/>
</dbReference>
<feature type="compositionally biased region" description="Polar residues" evidence="6">
    <location>
        <begin position="58"/>
        <end position="71"/>
    </location>
</feature>
<sequence length="1359" mass="147409">MADLQELFSRLKSPAASSNDQQGQQHQSHPSIWAQPQPHSYQQPSVSSPLFSPPIHTPNPQHHSAIMSPSLTPAPGDNKSNDLLNLLKFNSNQMAAGMSPLASLQNIASQSPSPQLHPAQQQSRSVSANDLVASFNQKPSSASSLRISMPSPQPDQKSQQPLGDAQNFLLGLLNRPKNGAPADFQPSPMQSAQVPETIINEPTPSADVVDPQDPSVRLFGSAGSRETTPFEGPSSAKKPVFTYVNPFEQMTASSPNPGLKTDGPKHQRDVSQPEDNDNGPPNAKNRKITSSLPSPSPSPRPAQPSADAHQSVSEALSGVGEKVDKQVEKALAQAQADGATSSASKEQTKATEEVADSWESADADESGKDNKDFAVRVYNFPMRPFVSITINKDGQPTLLRSDSLMDIARLKKEFEQIDRALVTASPNHIVYAMAKTGGFRVIRQDSGKDKQVFRSTAERVFNVQICTASGTNKDIETVLATGVNGSVFWTSINKVEGDSFDDLDLESQGFVLPPVPVQDDNTSGSPVKTRAKMSSRNAEFFAISRGKSIYIISPFIARQSQYTDKKSRVVDNDKYLQERCLKISTGKAGKDFAFSGDDSLLASLDKSGRIKFWDIRDMAQQARETVPVGKRSPLERKDPLLTLTTTLPAEKATPSSIMFVDKERPCVKGVALRYLLVGLKQNHILQLWDLGLNKPVQELYFPHDKDSDAICSISYHPKTGIIALGHPTRNSIYFIHLSAPRYNIPSMDQARYTTMLAEQDPNLPRPESTAIMSGIRELSFASKGQLRSVDMLHTPVVSETSGDVLFELYAMHSKGVTCMNIKHEDLGWSRDNKVLHPVDAEASGLISVSGISPNTTTAEAPAKSSKAAAPASPQKSEPAKPAPAVAAKSIAKQEPVVNGTPKVEKPKKATAEQNTAEPATNPAILTPASYALAARPKASAAEITSSTKEPTPAVTPSPVLAEKPAKAAEVAAPVDTQTVNKAVSDAMSREIESLYRRLDDDKRVQDAAAAAKQDAVLRLVSSTLTDNVEKTLHKIITTNITSSVIPAIVETSSTLLNEKLTSAVSQHVAKVVPGEIKASLTPAIAAALQEKELQRVISEQTASKLAPQIEQTFTTLLRNSIVPNFTNLAQTSTKKAVADVERRFTEQLHEAEAQRQKDNAKIEQLSDLVLGLSKTIHEMAAGQSAFQEQILKLQRQIAGDNSARSANSTEADVVPSIEDPELDGITNLMTAGRYEEGTIQWLQSERQGELFDKLFVRINPQYLQRLSPLVSLSVSAALTSSFEQNVDERLQWLSAVLSTINLNDAEIREVAPKIMDVLQQRMQGAYMSIAENNVQDPALRIVSGLSRQINDIKNQSLGR</sequence>
<dbReference type="Gene3D" id="1.10.220.100">
    <property type="entry name" value="conserved c-terminal region of ge- 1"/>
    <property type="match status" value="1"/>
</dbReference>
<evidence type="ECO:0000259" key="7">
    <source>
        <dbReference type="Pfam" id="PF24106"/>
    </source>
</evidence>
<feature type="region of interest" description="Disordered" evidence="6">
    <location>
        <begin position="173"/>
        <end position="192"/>
    </location>
</feature>
<accession>A0A4S9LSB1</accession>
<evidence type="ECO:0000313" key="8">
    <source>
        <dbReference type="EMBL" id="THY32761.1"/>
    </source>
</evidence>
<feature type="region of interest" description="Disordered" evidence="6">
    <location>
        <begin position="1"/>
        <end position="79"/>
    </location>
</feature>
<dbReference type="InterPro" id="IPR036322">
    <property type="entry name" value="WD40_repeat_dom_sf"/>
</dbReference>
<dbReference type="GO" id="GO:0031087">
    <property type="term" value="P:deadenylation-independent decapping of nuclear-transcribed mRNA"/>
    <property type="evidence" value="ECO:0007669"/>
    <property type="project" value="InterPro"/>
</dbReference>
<dbReference type="InterPro" id="IPR045152">
    <property type="entry name" value="EDC4-like"/>
</dbReference>
<dbReference type="PANTHER" id="PTHR15598:SF5">
    <property type="entry name" value="ENHANCER OF MRNA-DECAPPING PROTEIN 4"/>
    <property type="match status" value="1"/>
</dbReference>
<dbReference type="InterPro" id="IPR015943">
    <property type="entry name" value="WD40/YVTN_repeat-like_dom_sf"/>
</dbReference>
<feature type="compositionally biased region" description="Polar residues" evidence="6">
    <location>
        <begin position="37"/>
        <end position="50"/>
    </location>
</feature>
<comment type="caution">
    <text evidence="8">The sequence shown here is derived from an EMBL/GenBank/DDBJ whole genome shotgun (WGS) entry which is preliminary data.</text>
</comment>
<evidence type="ECO:0000256" key="5">
    <source>
        <dbReference type="ARBA" id="ARBA00022737"/>
    </source>
</evidence>
<feature type="compositionally biased region" description="Basic and acidic residues" evidence="6">
    <location>
        <begin position="262"/>
        <end position="271"/>
    </location>
</feature>
<feature type="region of interest" description="Disordered" evidence="6">
    <location>
        <begin position="136"/>
        <end position="162"/>
    </location>
</feature>
<dbReference type="InterPro" id="IPR044938">
    <property type="entry name" value="EDC4_C_sf"/>
</dbReference>
<evidence type="ECO:0000256" key="1">
    <source>
        <dbReference type="ARBA" id="ARBA00004201"/>
    </source>
</evidence>
<gene>
    <name evidence="8" type="ORF">D6D01_02469</name>
</gene>
<dbReference type="Gene3D" id="2.130.10.10">
    <property type="entry name" value="YVTN repeat-like/Quinoprotein amine dehydrogenase"/>
    <property type="match status" value="1"/>
</dbReference>
<comment type="similarity">
    <text evidence="2">Belongs to the WD repeat EDC4 family.</text>
</comment>
<evidence type="ECO:0000313" key="9">
    <source>
        <dbReference type="Proteomes" id="UP000306584"/>
    </source>
</evidence>
<feature type="region of interest" description="Disordered" evidence="6">
    <location>
        <begin position="848"/>
        <end position="916"/>
    </location>
</feature>
<feature type="region of interest" description="Disordered" evidence="6">
    <location>
        <begin position="108"/>
        <end position="127"/>
    </location>
</feature>
<evidence type="ECO:0000256" key="2">
    <source>
        <dbReference type="ARBA" id="ARBA00009639"/>
    </source>
</evidence>
<name>A0A4S9LSB1_AURPU</name>
<reference evidence="8 9" key="1">
    <citation type="submission" date="2018-10" db="EMBL/GenBank/DDBJ databases">
        <title>Fifty Aureobasidium pullulans genomes reveal a recombining polyextremotolerant generalist.</title>
        <authorList>
            <person name="Gostincar C."/>
            <person name="Turk M."/>
            <person name="Zajc J."/>
            <person name="Gunde-Cimerman N."/>
        </authorList>
    </citation>
    <scope>NUCLEOTIDE SEQUENCE [LARGE SCALE GENOMIC DNA]</scope>
    <source>
        <strain evidence="8 9">EXF-6604</strain>
    </source>
</reference>
<organism evidence="8 9">
    <name type="scientific">Aureobasidium pullulans</name>
    <name type="common">Black yeast</name>
    <name type="synonym">Pullularia pullulans</name>
    <dbReference type="NCBI Taxonomy" id="5580"/>
    <lineage>
        <taxon>Eukaryota</taxon>
        <taxon>Fungi</taxon>
        <taxon>Dikarya</taxon>
        <taxon>Ascomycota</taxon>
        <taxon>Pezizomycotina</taxon>
        <taxon>Dothideomycetes</taxon>
        <taxon>Dothideomycetidae</taxon>
        <taxon>Dothideales</taxon>
        <taxon>Saccotheciaceae</taxon>
        <taxon>Aureobasidium</taxon>
    </lineage>
</organism>